<proteinExistence type="predicted"/>
<accession>A0A1H1XAW7</accession>
<evidence type="ECO:0000313" key="1">
    <source>
        <dbReference type="EMBL" id="SDT06468.1"/>
    </source>
</evidence>
<dbReference type="OrthoDB" id="954235at2"/>
<keyword evidence="2" id="KW-1185">Reference proteome</keyword>
<reference evidence="1 2" key="1">
    <citation type="submission" date="2016-10" db="EMBL/GenBank/DDBJ databases">
        <authorList>
            <person name="de Groot N.N."/>
        </authorList>
    </citation>
    <scope>NUCLEOTIDE SEQUENCE [LARGE SCALE GENOMIC DNA]</scope>
    <source>
        <strain evidence="1 2">MP1X4</strain>
    </source>
</reference>
<protein>
    <submittedName>
        <fullName evidence="1">Uncharacterized protein</fullName>
    </submittedName>
</protein>
<sequence>MSPSSYAIYKSFGSPDLHDIFCSNLNSMYCAKRHLLERLEDIMLNDDFNDLSEAMILTTTLMQENLEKADCLYDALKLNPDFSQLTNMITILEQAFYNVEKYAARRELRNLHLLNYVQFISCLEQSGMTALLLISKSQRHGKLFEKLDQCLVPVIMESNLLGVLTLAG</sequence>
<dbReference type="InterPro" id="IPR009078">
    <property type="entry name" value="Ferritin-like_SF"/>
</dbReference>
<gene>
    <name evidence="1" type="ORF">SAMN05216490_2406</name>
</gene>
<organism evidence="1 2">
    <name type="scientific">Mucilaginibacter mallensis</name>
    <dbReference type="NCBI Taxonomy" id="652787"/>
    <lineage>
        <taxon>Bacteria</taxon>
        <taxon>Pseudomonadati</taxon>
        <taxon>Bacteroidota</taxon>
        <taxon>Sphingobacteriia</taxon>
        <taxon>Sphingobacteriales</taxon>
        <taxon>Sphingobacteriaceae</taxon>
        <taxon>Mucilaginibacter</taxon>
    </lineage>
</organism>
<dbReference type="Gene3D" id="1.20.1260.10">
    <property type="match status" value="1"/>
</dbReference>
<dbReference type="EMBL" id="LT629740">
    <property type="protein sequence ID" value="SDT06468.1"/>
    <property type="molecule type" value="Genomic_DNA"/>
</dbReference>
<evidence type="ECO:0000313" key="2">
    <source>
        <dbReference type="Proteomes" id="UP000199679"/>
    </source>
</evidence>
<dbReference type="STRING" id="652787.SAMN05216490_2406"/>
<dbReference type="SUPFAM" id="SSF47240">
    <property type="entry name" value="Ferritin-like"/>
    <property type="match status" value="1"/>
</dbReference>
<dbReference type="InterPro" id="IPR012347">
    <property type="entry name" value="Ferritin-like"/>
</dbReference>
<dbReference type="AlphaFoldDB" id="A0A1H1XAW7"/>
<dbReference type="Proteomes" id="UP000199679">
    <property type="component" value="Chromosome I"/>
</dbReference>
<name>A0A1H1XAW7_MUCMA</name>